<gene>
    <name evidence="1" type="ORF">PMEA_00032440</name>
</gene>
<reference evidence="1 2" key="1">
    <citation type="submission" date="2022-05" db="EMBL/GenBank/DDBJ databases">
        <authorList>
            <consortium name="Genoscope - CEA"/>
            <person name="William W."/>
        </authorList>
    </citation>
    <scope>NUCLEOTIDE SEQUENCE [LARGE SCALE GENOMIC DNA]</scope>
</reference>
<dbReference type="Proteomes" id="UP001159428">
    <property type="component" value="Unassembled WGS sequence"/>
</dbReference>
<feature type="non-terminal residue" evidence="1">
    <location>
        <position position="84"/>
    </location>
</feature>
<evidence type="ECO:0000313" key="2">
    <source>
        <dbReference type="Proteomes" id="UP001159428"/>
    </source>
</evidence>
<proteinExistence type="predicted"/>
<protein>
    <submittedName>
        <fullName evidence="1">Uncharacterized protein</fullName>
    </submittedName>
</protein>
<dbReference type="AlphaFoldDB" id="A0AAU9XVY5"/>
<name>A0AAU9XVY5_9CNID</name>
<comment type="caution">
    <text evidence="1">The sequence shown here is derived from an EMBL/GenBank/DDBJ whole genome shotgun (WGS) entry which is preliminary data.</text>
</comment>
<feature type="non-terminal residue" evidence="1">
    <location>
        <position position="1"/>
    </location>
</feature>
<organism evidence="1 2">
    <name type="scientific">Pocillopora meandrina</name>
    <dbReference type="NCBI Taxonomy" id="46732"/>
    <lineage>
        <taxon>Eukaryota</taxon>
        <taxon>Metazoa</taxon>
        <taxon>Cnidaria</taxon>
        <taxon>Anthozoa</taxon>
        <taxon>Hexacorallia</taxon>
        <taxon>Scleractinia</taxon>
        <taxon>Astrocoeniina</taxon>
        <taxon>Pocilloporidae</taxon>
        <taxon>Pocillopora</taxon>
    </lineage>
</organism>
<accession>A0AAU9XVY5</accession>
<dbReference type="EMBL" id="CALNXJ010000075">
    <property type="protein sequence ID" value="CAH3160327.1"/>
    <property type="molecule type" value="Genomic_DNA"/>
</dbReference>
<keyword evidence="2" id="KW-1185">Reference proteome</keyword>
<sequence>GRQHLRSLKQITPPAHLKSHQRIESIFYFQVIFMFSTPEGLQRSHETPFKCSFFRSGSVPDDAGAVPFAWFAKIAAKLGVKFAK</sequence>
<evidence type="ECO:0000313" key="1">
    <source>
        <dbReference type="EMBL" id="CAH3160327.1"/>
    </source>
</evidence>